<keyword evidence="2" id="KW-1185">Reference proteome</keyword>
<gene>
    <name evidence="1" type="ORF">AMS68_003532</name>
</gene>
<evidence type="ECO:0000313" key="1">
    <source>
        <dbReference type="EMBL" id="QIW98014.1"/>
    </source>
</evidence>
<sequence length="270" mass="29763">MPENTNAIAMANYIAVRSASFKDWVDLSGKNKTWIDINVVVIRRYSVARSIHVKPAITSTIERTISRSTGRKLTQGAGPSLLALYHRIYTQSRAWLADPYRISACVKLTGVASSLTATRWVGTGNGPSFLEDERDECRLLRDILRHLYESRNRRSSCILTGQRGKGASGLDVIAAKPYDCLPETCDCTCQRQLYEAHPTSDDFETESGMEIDAKSGCPQLTEVTEVSSNRRQATVHIATTPAIGDVLGLGARERICGYELYKDIVVGLSS</sequence>
<proteinExistence type="predicted"/>
<name>A0A6H0XTP8_9PEZI</name>
<dbReference type="EMBL" id="CP051140">
    <property type="protein sequence ID" value="QIW98014.1"/>
    <property type="molecule type" value="Genomic_DNA"/>
</dbReference>
<reference evidence="1 2" key="1">
    <citation type="journal article" date="2016" name="Sci. Rep.">
        <title>Peltaster fructicola genome reveals evolution from an invasive phytopathogen to an ectophytic parasite.</title>
        <authorList>
            <person name="Xu C."/>
            <person name="Chen H."/>
            <person name="Gleason M.L."/>
            <person name="Xu J.R."/>
            <person name="Liu H."/>
            <person name="Zhang R."/>
            <person name="Sun G."/>
        </authorList>
    </citation>
    <scope>NUCLEOTIDE SEQUENCE [LARGE SCALE GENOMIC DNA]</scope>
    <source>
        <strain evidence="1 2">LNHT1506</strain>
    </source>
</reference>
<organism evidence="1 2">
    <name type="scientific">Peltaster fructicola</name>
    <dbReference type="NCBI Taxonomy" id="286661"/>
    <lineage>
        <taxon>Eukaryota</taxon>
        <taxon>Fungi</taxon>
        <taxon>Dikarya</taxon>
        <taxon>Ascomycota</taxon>
        <taxon>Pezizomycotina</taxon>
        <taxon>Dothideomycetes</taxon>
        <taxon>Dothideomycetes incertae sedis</taxon>
        <taxon>Peltaster</taxon>
    </lineage>
</organism>
<dbReference type="Proteomes" id="UP000503462">
    <property type="component" value="Chromosome 2"/>
</dbReference>
<accession>A0A6H0XTP8</accession>
<evidence type="ECO:0000313" key="2">
    <source>
        <dbReference type="Proteomes" id="UP000503462"/>
    </source>
</evidence>
<dbReference type="AlphaFoldDB" id="A0A6H0XTP8"/>
<protein>
    <submittedName>
        <fullName evidence="1">Uncharacterized protein</fullName>
    </submittedName>
</protein>